<dbReference type="PANTHER" id="PTHR21666">
    <property type="entry name" value="PEPTIDASE-RELATED"/>
    <property type="match status" value="1"/>
</dbReference>
<dbReference type="SUPFAM" id="SSF51261">
    <property type="entry name" value="Duplicated hybrid motif"/>
    <property type="match status" value="1"/>
</dbReference>
<feature type="chain" id="PRO_5030920047" evidence="1">
    <location>
        <begin position="29"/>
        <end position="170"/>
    </location>
</feature>
<dbReference type="Pfam" id="PF01551">
    <property type="entry name" value="Peptidase_M23"/>
    <property type="match status" value="1"/>
</dbReference>
<keyword evidence="3" id="KW-0378">Hydrolase</keyword>
<dbReference type="InterPro" id="IPR050570">
    <property type="entry name" value="Cell_wall_metabolism_enzyme"/>
</dbReference>
<dbReference type="RefSeq" id="WP_184928469.1">
    <property type="nucleotide sequence ID" value="NZ_JACHMO010000001.1"/>
</dbReference>
<reference evidence="3 4" key="1">
    <citation type="submission" date="2020-08" db="EMBL/GenBank/DDBJ databases">
        <title>Sequencing the genomes of 1000 actinobacteria strains.</title>
        <authorList>
            <person name="Klenk H.-P."/>
        </authorList>
    </citation>
    <scope>NUCLEOTIDE SEQUENCE [LARGE SCALE GENOMIC DNA]</scope>
    <source>
        <strain evidence="3 4">DSM 45486</strain>
    </source>
</reference>
<evidence type="ECO:0000256" key="1">
    <source>
        <dbReference type="SAM" id="SignalP"/>
    </source>
</evidence>
<dbReference type="Gene3D" id="2.70.70.10">
    <property type="entry name" value="Glucose Permease (Domain IIA)"/>
    <property type="match status" value="1"/>
</dbReference>
<organism evidence="3 4">
    <name type="scientific">Saccharothrix ecbatanensis</name>
    <dbReference type="NCBI Taxonomy" id="1105145"/>
    <lineage>
        <taxon>Bacteria</taxon>
        <taxon>Bacillati</taxon>
        <taxon>Actinomycetota</taxon>
        <taxon>Actinomycetes</taxon>
        <taxon>Pseudonocardiales</taxon>
        <taxon>Pseudonocardiaceae</taxon>
        <taxon>Saccharothrix</taxon>
    </lineage>
</organism>
<dbReference type="InterPro" id="IPR016047">
    <property type="entry name" value="M23ase_b-sheet_dom"/>
</dbReference>
<dbReference type="InterPro" id="IPR011055">
    <property type="entry name" value="Dup_hybrid_motif"/>
</dbReference>
<dbReference type="Proteomes" id="UP000552097">
    <property type="component" value="Unassembled WGS sequence"/>
</dbReference>
<dbReference type="EMBL" id="JACHMO010000001">
    <property type="protein sequence ID" value="MBB5808586.1"/>
    <property type="molecule type" value="Genomic_DNA"/>
</dbReference>
<evidence type="ECO:0000259" key="2">
    <source>
        <dbReference type="Pfam" id="PF01551"/>
    </source>
</evidence>
<protein>
    <submittedName>
        <fullName evidence="3">Murein DD-endopeptidase MepM/ murein hydrolase activator NlpD</fullName>
    </submittedName>
</protein>
<sequence length="170" mass="18086">MSRIRRALVAALAAPLVGLVLVQGEAAAAPAFQMPFPCGQVWEGQTRTSHSPANAVDFNRANDLGDAVEAAAGGTVTRVANEGSTSYGRWIEIGHGSGWTTRYAHLSVQRVSVGQNVSRGQRIGDVGSTGGSTGPHLHFEERLNGVAQRVVFNGSTIFYWGTRNYTSRNC</sequence>
<name>A0A7W9M5V7_9PSEU</name>
<dbReference type="AlphaFoldDB" id="A0A7W9M5V7"/>
<proteinExistence type="predicted"/>
<evidence type="ECO:0000313" key="3">
    <source>
        <dbReference type="EMBL" id="MBB5808586.1"/>
    </source>
</evidence>
<gene>
    <name evidence="3" type="ORF">F4560_008354</name>
</gene>
<feature type="signal peptide" evidence="1">
    <location>
        <begin position="1"/>
        <end position="28"/>
    </location>
</feature>
<dbReference type="GO" id="GO:0004222">
    <property type="term" value="F:metalloendopeptidase activity"/>
    <property type="evidence" value="ECO:0007669"/>
    <property type="project" value="TreeGrafter"/>
</dbReference>
<dbReference type="PANTHER" id="PTHR21666:SF270">
    <property type="entry name" value="MUREIN HYDROLASE ACTIVATOR ENVC"/>
    <property type="match status" value="1"/>
</dbReference>
<keyword evidence="1" id="KW-0732">Signal</keyword>
<dbReference type="CDD" id="cd12797">
    <property type="entry name" value="M23_peptidase"/>
    <property type="match status" value="1"/>
</dbReference>
<evidence type="ECO:0000313" key="4">
    <source>
        <dbReference type="Proteomes" id="UP000552097"/>
    </source>
</evidence>
<accession>A0A7W9M5V7</accession>
<keyword evidence="4" id="KW-1185">Reference proteome</keyword>
<comment type="caution">
    <text evidence="3">The sequence shown here is derived from an EMBL/GenBank/DDBJ whole genome shotgun (WGS) entry which is preliminary data.</text>
</comment>
<feature type="domain" description="M23ase beta-sheet core" evidence="2">
    <location>
        <begin position="55"/>
        <end position="147"/>
    </location>
</feature>